<dbReference type="Proteomes" id="UP001732700">
    <property type="component" value="Chromosome 2C"/>
</dbReference>
<evidence type="ECO:0000313" key="1">
    <source>
        <dbReference type="EnsemblPlants" id="AVESA.00010b.r2.2CG0324550.1.CDS.1"/>
    </source>
</evidence>
<name>A0ACD5UVZ1_AVESA</name>
<reference evidence="1" key="1">
    <citation type="submission" date="2021-05" db="EMBL/GenBank/DDBJ databases">
        <authorList>
            <person name="Scholz U."/>
            <person name="Mascher M."/>
            <person name="Fiebig A."/>
        </authorList>
    </citation>
    <scope>NUCLEOTIDE SEQUENCE [LARGE SCALE GENOMIC DNA]</scope>
</reference>
<protein>
    <submittedName>
        <fullName evidence="1">Uncharacterized protein</fullName>
    </submittedName>
</protein>
<dbReference type="EnsemblPlants" id="AVESA.00010b.r2.2CG0324550.1">
    <property type="protein sequence ID" value="AVESA.00010b.r2.2CG0324550.1.CDS.1"/>
    <property type="gene ID" value="AVESA.00010b.r2.2CG0324550"/>
</dbReference>
<organism evidence="1 2">
    <name type="scientific">Avena sativa</name>
    <name type="common">Oat</name>
    <dbReference type="NCBI Taxonomy" id="4498"/>
    <lineage>
        <taxon>Eukaryota</taxon>
        <taxon>Viridiplantae</taxon>
        <taxon>Streptophyta</taxon>
        <taxon>Embryophyta</taxon>
        <taxon>Tracheophyta</taxon>
        <taxon>Spermatophyta</taxon>
        <taxon>Magnoliopsida</taxon>
        <taxon>Liliopsida</taxon>
        <taxon>Poales</taxon>
        <taxon>Poaceae</taxon>
        <taxon>BOP clade</taxon>
        <taxon>Pooideae</taxon>
        <taxon>Poodae</taxon>
        <taxon>Poeae</taxon>
        <taxon>Poeae Chloroplast Group 1 (Aveneae type)</taxon>
        <taxon>Aveninae</taxon>
        <taxon>Avena</taxon>
    </lineage>
</organism>
<accession>A0ACD5UVZ1</accession>
<evidence type="ECO:0000313" key="2">
    <source>
        <dbReference type="Proteomes" id="UP001732700"/>
    </source>
</evidence>
<proteinExistence type="predicted"/>
<sequence>MSLSCRSNENKQLVAFWAQFLLVHLGGQDTITAYAMEDNELWLRHLLTLVVQAVGAAYVLKKYMGGGGGGGALIAAAILIFLVGVIKYGERIYAFKSTSQENIIKFLDGVEMPPARARQNYPLPEPGSAPADAEEVLEGAHELLPVCMGQFVDYKVWPSKYLCGAIKLYHGKGNEVELIGMQLSLMHDVLYTKAAVIHTWHGCCIRGVSVILTVAAFILFSIFTTTVKKGSGSSSHDHDRVNIIVTYILLGGALFVEIASVIRSGISTWTCALLRMRGVQQPWQWLHYNLLSLRRRLKAAKHCRKWSGSIGQHNLPYFIAHGRSSVGYRIAACVGLEHSWNKLDSRYFKSIEISRGIQDLVAQEIERMVRACEGEEDVLWSYGGQRKIQVEVTTQDRHHNVLTCDIDRIGFDGTILAWHYATNAFLEEIPITSEEEKTLAAAVGALSNYMMFLFLESPHLLPSPVRRTEYDNFCNNFEKYSDFNTRKGHNTTLSPAIRARVNLARWLIGFWRVPSHTAPVLRTILGEWVKILCYAASHCSRDAHARQLSSGTEFITLVWVLTTSVFNCYNADKERFKHAARDFLIRRQPPVSTIASTSVVE</sequence>
<keyword evidence="2" id="KW-1185">Reference proteome</keyword>
<reference evidence="1" key="2">
    <citation type="submission" date="2025-09" db="UniProtKB">
        <authorList>
            <consortium name="EnsemblPlants"/>
        </authorList>
    </citation>
    <scope>IDENTIFICATION</scope>
</reference>